<accession>A0A0F9P951</accession>
<comment type="caution">
    <text evidence="1">The sequence shown here is derived from an EMBL/GenBank/DDBJ whole genome shotgun (WGS) entry which is preliminary data.</text>
</comment>
<evidence type="ECO:0008006" key="2">
    <source>
        <dbReference type="Google" id="ProtNLM"/>
    </source>
</evidence>
<gene>
    <name evidence="1" type="ORF">LCGC14_0930020</name>
</gene>
<protein>
    <recommendedName>
        <fullName evidence="2">DUF932 domain-containing protein</fullName>
    </recommendedName>
</protein>
<name>A0A0F9P951_9ZZZZ</name>
<dbReference type="EMBL" id="LAZR01003190">
    <property type="protein sequence ID" value="KKN20977.1"/>
    <property type="molecule type" value="Genomic_DNA"/>
</dbReference>
<reference evidence="1" key="1">
    <citation type="journal article" date="2015" name="Nature">
        <title>Complex archaea that bridge the gap between prokaryotes and eukaryotes.</title>
        <authorList>
            <person name="Spang A."/>
            <person name="Saw J.H."/>
            <person name="Jorgensen S.L."/>
            <person name="Zaremba-Niedzwiedzka K."/>
            <person name="Martijn J."/>
            <person name="Lind A.E."/>
            <person name="van Eijk R."/>
            <person name="Schleper C."/>
            <person name="Guy L."/>
            <person name="Ettema T.J."/>
        </authorList>
    </citation>
    <scope>NUCLEOTIDE SEQUENCE</scope>
</reference>
<evidence type="ECO:0000313" key="1">
    <source>
        <dbReference type="EMBL" id="KKN20977.1"/>
    </source>
</evidence>
<dbReference type="AlphaFoldDB" id="A0A0F9P951"/>
<proteinExistence type="predicted"/>
<organism evidence="1">
    <name type="scientific">marine sediment metagenome</name>
    <dbReference type="NCBI Taxonomy" id="412755"/>
    <lineage>
        <taxon>unclassified sequences</taxon>
        <taxon>metagenomes</taxon>
        <taxon>ecological metagenomes</taxon>
    </lineage>
</organism>
<sequence length="405" mass="44449">MTTNTTPDVEVGNEIEDRMRAEVAALRDATVDAITPSGALTLVPTLGFADAPPSDRVLLKAETGQGATNIRVLEGAHDQIADKLGIPKRYYDRMLVDRPELLCSNVNTWLRAKPEAKRLVRMLTPITEDEHAFAERHGAKLSARAFLSDRFRPLDHGGLLDVVLPEIAKAGATVTEYDLSEKYFHVRFATASEEILERFVAQQPALRGLTEIASFGGGIRNSETGHAALSVRPIVNIDRCTNVLVVTDMWRVAHVGGRSAEEQEHFGVDTRQLDDAATFLKVRDRVIQMFSPDVKRMAASAIAEAAGVDLAAALPAEKPLMEFVEGVGRRFELGEAELATLQDCYVAEATETGRSSRWTLSQAFTASAKQADSFQRKAEIQEIGWKVLKSPIKSLIEATGRRSRN</sequence>